<evidence type="ECO:0000313" key="10">
    <source>
        <dbReference type="Proteomes" id="UP000473699"/>
    </source>
</evidence>
<sequence>MNGRLLVFGGTTEARELLRRGVPAICCVATGYGAKLLDGLENVRVLAGRLDETAMEELIRVENVTHVIDATHPYALEVTKNVRRACARAGVKLLRVTRAKTPLFGDVTAVATPEEAAALLDDGDEKVLLAVGSKELPAFAGVSRAKERLFARVLPTSDVIAQCEALGYDAGHLIAMQGPFSAAMNEQMLEATGAAVLVTKDGGASGGTEEKLRAAQNRGARVILIGRGDEEGATVDEALLWLRREMKLECPPLFPMLLPLEGKKALLIGGGPVALRRAQTLKSCGADVRAVAVSFCEGWDGFDAVVREWRESDLDGAVLAVAATDSREQNRLIAAAAKKRGVPVSVADNAAEGSFYFPALIHCGAAAVSASTGGLDPALTRRLADRLREIWPGIVAEELHRKEENRR</sequence>
<reference evidence="9 10" key="1">
    <citation type="submission" date="2019-08" db="EMBL/GenBank/DDBJ databases">
        <title>In-depth cultivation of the pig gut microbiome towards novel bacterial diversity and tailored functional studies.</title>
        <authorList>
            <person name="Wylensek D."/>
            <person name="Hitch T.C.A."/>
            <person name="Clavel T."/>
        </authorList>
    </citation>
    <scope>NUCLEOTIDE SEQUENCE [LARGE SCALE GENOMIC DNA]</scope>
    <source>
        <strain evidence="9 10">SM-530-WT-4B</strain>
    </source>
</reference>
<keyword evidence="10" id="KW-1185">Reference proteome</keyword>
<dbReference type="UniPathway" id="UPA00148"/>
<evidence type="ECO:0000256" key="6">
    <source>
        <dbReference type="ARBA" id="ARBA00023027"/>
    </source>
</evidence>
<comment type="caution">
    <text evidence="9">The sequence shown here is derived from an EMBL/GenBank/DDBJ whole genome shotgun (WGS) entry which is preliminary data.</text>
</comment>
<evidence type="ECO:0000256" key="8">
    <source>
        <dbReference type="ARBA" id="ARBA00047561"/>
    </source>
</evidence>
<dbReference type="RefSeq" id="WP_154528144.1">
    <property type="nucleotide sequence ID" value="NZ_JAXDZJ010000080.1"/>
</dbReference>
<evidence type="ECO:0000256" key="1">
    <source>
        <dbReference type="ARBA" id="ARBA00004953"/>
    </source>
</evidence>
<evidence type="ECO:0000256" key="3">
    <source>
        <dbReference type="ARBA" id="ARBA00012400"/>
    </source>
</evidence>
<name>A0A6L5YA28_9BACT</name>
<dbReference type="PROSITE" id="PS51014">
    <property type="entry name" value="COBK_CBIJ"/>
    <property type="match status" value="1"/>
</dbReference>
<dbReference type="Pfam" id="PF13241">
    <property type="entry name" value="NAD_binding_7"/>
    <property type="match status" value="1"/>
</dbReference>
<dbReference type="EMBL" id="VUNH01000002">
    <property type="protein sequence ID" value="MST55041.1"/>
    <property type="molecule type" value="Genomic_DNA"/>
</dbReference>
<evidence type="ECO:0000313" key="9">
    <source>
        <dbReference type="EMBL" id="MST55041.1"/>
    </source>
</evidence>
<comment type="pathway">
    <text evidence="2">Porphyrin-containing compound metabolism; siroheme biosynthesis; sirohydrochlorin from precorrin-2: step 1/1.</text>
</comment>
<dbReference type="UniPathway" id="UPA00262">
    <property type="reaction ID" value="UER00222"/>
</dbReference>
<keyword evidence="6" id="KW-0520">NAD</keyword>
<dbReference type="Gene3D" id="3.40.50.720">
    <property type="entry name" value="NAD(P)-binding Rossmann-like Domain"/>
    <property type="match status" value="1"/>
</dbReference>
<dbReference type="Proteomes" id="UP000473699">
    <property type="component" value="Unassembled WGS sequence"/>
</dbReference>
<organism evidence="9 10">
    <name type="scientific">Pyramidobacter porci</name>
    <dbReference type="NCBI Taxonomy" id="2605789"/>
    <lineage>
        <taxon>Bacteria</taxon>
        <taxon>Thermotogati</taxon>
        <taxon>Synergistota</taxon>
        <taxon>Synergistia</taxon>
        <taxon>Synergistales</taxon>
        <taxon>Dethiosulfovibrionaceae</taxon>
        <taxon>Pyramidobacter</taxon>
    </lineage>
</organism>
<dbReference type="Pfam" id="PF02571">
    <property type="entry name" value="CbiJ"/>
    <property type="match status" value="1"/>
</dbReference>
<keyword evidence="4" id="KW-0169">Cobalamin biosynthesis</keyword>
<dbReference type="GO" id="GO:0016994">
    <property type="term" value="F:precorrin-6A reductase activity"/>
    <property type="evidence" value="ECO:0007669"/>
    <property type="project" value="InterPro"/>
</dbReference>
<evidence type="ECO:0000256" key="7">
    <source>
        <dbReference type="ARBA" id="ARBA00023244"/>
    </source>
</evidence>
<dbReference type="InterPro" id="IPR003723">
    <property type="entry name" value="Precorrin-6x_reduct"/>
</dbReference>
<evidence type="ECO:0000256" key="5">
    <source>
        <dbReference type="ARBA" id="ARBA00023002"/>
    </source>
</evidence>
<dbReference type="GO" id="GO:0043115">
    <property type="term" value="F:precorrin-2 dehydrogenase activity"/>
    <property type="evidence" value="ECO:0007669"/>
    <property type="project" value="UniProtKB-EC"/>
</dbReference>
<comment type="catalytic activity">
    <reaction evidence="8">
        <text>precorrin-2 + NAD(+) = sirohydrochlorin + NADH + 2 H(+)</text>
        <dbReference type="Rhea" id="RHEA:15613"/>
        <dbReference type="ChEBI" id="CHEBI:15378"/>
        <dbReference type="ChEBI" id="CHEBI:57540"/>
        <dbReference type="ChEBI" id="CHEBI:57945"/>
        <dbReference type="ChEBI" id="CHEBI:58351"/>
        <dbReference type="ChEBI" id="CHEBI:58827"/>
        <dbReference type="EC" id="1.3.1.76"/>
    </reaction>
</comment>
<dbReference type="EC" id="1.3.1.76" evidence="3"/>
<accession>A0A6L5YA28</accession>
<dbReference type="NCBIfam" id="TIGR01470">
    <property type="entry name" value="cysG_Nterm"/>
    <property type="match status" value="1"/>
</dbReference>
<keyword evidence="5 9" id="KW-0560">Oxidoreductase</keyword>
<gene>
    <name evidence="9" type="primary">cobK</name>
    <name evidence="9" type="ORF">FYJ74_03125</name>
</gene>
<proteinExistence type="predicted"/>
<dbReference type="GO" id="GO:0009236">
    <property type="term" value="P:cobalamin biosynthetic process"/>
    <property type="evidence" value="ECO:0007669"/>
    <property type="project" value="UniProtKB-UniPathway"/>
</dbReference>
<evidence type="ECO:0000256" key="4">
    <source>
        <dbReference type="ARBA" id="ARBA00022573"/>
    </source>
</evidence>
<dbReference type="NCBIfam" id="TIGR00715">
    <property type="entry name" value="precor6x_red"/>
    <property type="match status" value="1"/>
</dbReference>
<dbReference type="AlphaFoldDB" id="A0A6L5YA28"/>
<comment type="pathway">
    <text evidence="1">Cofactor biosynthesis; adenosylcobalamin biosynthesis.</text>
</comment>
<dbReference type="InterPro" id="IPR006367">
    <property type="entry name" value="Sirohaem_synthase_N"/>
</dbReference>
<dbReference type="SUPFAM" id="SSF51735">
    <property type="entry name" value="NAD(P)-binding Rossmann-fold domains"/>
    <property type="match status" value="1"/>
</dbReference>
<dbReference type="PANTHER" id="PTHR36925:SF1">
    <property type="entry name" value="COBALT-PRECORRIN-6A REDUCTASE"/>
    <property type="match status" value="1"/>
</dbReference>
<evidence type="ECO:0000256" key="2">
    <source>
        <dbReference type="ARBA" id="ARBA00005010"/>
    </source>
</evidence>
<protein>
    <recommendedName>
        <fullName evidence="3">precorrin-2 dehydrogenase</fullName>
        <ecNumber evidence="3">1.3.1.76</ecNumber>
    </recommendedName>
</protein>
<dbReference type="PANTHER" id="PTHR36925">
    <property type="entry name" value="COBALT-PRECORRIN-6A REDUCTASE"/>
    <property type="match status" value="1"/>
</dbReference>
<dbReference type="GO" id="GO:0019354">
    <property type="term" value="P:siroheme biosynthetic process"/>
    <property type="evidence" value="ECO:0007669"/>
    <property type="project" value="UniProtKB-UniPathway"/>
</dbReference>
<keyword evidence="7" id="KW-0627">Porphyrin biosynthesis</keyword>
<dbReference type="InterPro" id="IPR036291">
    <property type="entry name" value="NAD(P)-bd_dom_sf"/>
</dbReference>